<reference evidence="1 2" key="1">
    <citation type="submission" date="2021-08" db="EMBL/GenBank/DDBJ databases">
        <title>Draft genome sequence of Spirulina subsalsa with high tolerance to salinity and hype-accumulation of phycocyanin.</title>
        <authorList>
            <person name="Pei H."/>
            <person name="Jiang L."/>
        </authorList>
    </citation>
    <scope>NUCLEOTIDE SEQUENCE [LARGE SCALE GENOMIC DNA]</scope>
    <source>
        <strain evidence="1 2">FACHB-351</strain>
    </source>
</reference>
<name>A0ABT3L1C4_9CYAN</name>
<dbReference type="RefSeq" id="WP_265262923.1">
    <property type="nucleotide sequence ID" value="NZ_JAIHOM010000010.1"/>
</dbReference>
<dbReference type="Proteomes" id="UP001526426">
    <property type="component" value="Unassembled WGS sequence"/>
</dbReference>
<keyword evidence="2" id="KW-1185">Reference proteome</keyword>
<proteinExistence type="predicted"/>
<organism evidence="1 2">
    <name type="scientific">Spirulina subsalsa FACHB-351</name>
    <dbReference type="NCBI Taxonomy" id="234711"/>
    <lineage>
        <taxon>Bacteria</taxon>
        <taxon>Bacillati</taxon>
        <taxon>Cyanobacteriota</taxon>
        <taxon>Cyanophyceae</taxon>
        <taxon>Spirulinales</taxon>
        <taxon>Spirulinaceae</taxon>
        <taxon>Spirulina</taxon>
    </lineage>
</organism>
<protein>
    <submittedName>
        <fullName evidence="1">Uncharacterized protein</fullName>
    </submittedName>
</protein>
<comment type="caution">
    <text evidence="1">The sequence shown here is derived from an EMBL/GenBank/DDBJ whole genome shotgun (WGS) entry which is preliminary data.</text>
</comment>
<accession>A0ABT3L1C4</accession>
<evidence type="ECO:0000313" key="2">
    <source>
        <dbReference type="Proteomes" id="UP001526426"/>
    </source>
</evidence>
<gene>
    <name evidence="1" type="ORF">K4A83_03055</name>
</gene>
<dbReference type="EMBL" id="JAIHOM010000010">
    <property type="protein sequence ID" value="MCW6035252.1"/>
    <property type="molecule type" value="Genomic_DNA"/>
</dbReference>
<evidence type="ECO:0000313" key="1">
    <source>
        <dbReference type="EMBL" id="MCW6035252.1"/>
    </source>
</evidence>
<sequence length="108" mass="11945">MLKPFTLCLYLISVLIPLLINNIQTAVMAENRLKIAELIVAEGLVERKQAGESQYKTVQVTVDLFHGDLLRVRRGGRAIIRCTSNGTTWLIPDDNIPRGVANTCTPPS</sequence>